<keyword evidence="9" id="KW-0325">Glycoprotein</keyword>
<dbReference type="EC" id="2.7.11.1" evidence="1"/>
<evidence type="ECO:0000256" key="4">
    <source>
        <dbReference type="ARBA" id="ARBA00022729"/>
    </source>
</evidence>
<evidence type="ECO:0000256" key="2">
    <source>
        <dbReference type="ARBA" id="ARBA00022527"/>
    </source>
</evidence>
<evidence type="ECO:0000256" key="11">
    <source>
        <dbReference type="ARBA" id="ARBA00048679"/>
    </source>
</evidence>
<keyword evidence="8" id="KW-1015">Disulfide bond</keyword>
<evidence type="ECO:0000259" key="15">
    <source>
        <dbReference type="PROSITE" id="PS50011"/>
    </source>
</evidence>
<keyword evidence="4" id="KW-0732">Signal</keyword>
<evidence type="ECO:0000256" key="9">
    <source>
        <dbReference type="ARBA" id="ARBA00023180"/>
    </source>
</evidence>
<dbReference type="PROSITE" id="PS50011">
    <property type="entry name" value="PROTEIN_KINASE_DOM"/>
    <property type="match status" value="1"/>
</dbReference>
<evidence type="ECO:0000256" key="8">
    <source>
        <dbReference type="ARBA" id="ARBA00023157"/>
    </source>
</evidence>
<reference evidence="16" key="1">
    <citation type="journal article" date="2023" name="GigaByte">
        <title>Genome assembly of the bearded iris, Iris pallida Lam.</title>
        <authorList>
            <person name="Bruccoleri R.E."/>
            <person name="Oakeley E.J."/>
            <person name="Faust A.M.E."/>
            <person name="Altorfer M."/>
            <person name="Dessus-Babus S."/>
            <person name="Burckhardt D."/>
            <person name="Oertli M."/>
            <person name="Naumann U."/>
            <person name="Petersen F."/>
            <person name="Wong J."/>
        </authorList>
    </citation>
    <scope>NUCLEOTIDE SEQUENCE</scope>
    <source>
        <strain evidence="16">GSM-AAB239-AS_SAM_17_03QT</strain>
    </source>
</reference>
<dbReference type="GO" id="GO:0004674">
    <property type="term" value="F:protein serine/threonine kinase activity"/>
    <property type="evidence" value="ECO:0007669"/>
    <property type="project" value="UniProtKB-KW"/>
</dbReference>
<keyword evidence="16" id="KW-0675">Receptor</keyword>
<evidence type="ECO:0000256" key="13">
    <source>
        <dbReference type="RuleBase" id="RU000304"/>
    </source>
</evidence>
<keyword evidence="6 16" id="KW-0418">Kinase</keyword>
<dbReference type="GO" id="GO:0005524">
    <property type="term" value="F:ATP binding"/>
    <property type="evidence" value="ECO:0007669"/>
    <property type="project" value="UniProtKB-UniRule"/>
</dbReference>
<name>A0AAX6GY30_IRIPA</name>
<feature type="domain" description="Protein kinase" evidence="15">
    <location>
        <begin position="36"/>
        <end position="314"/>
    </location>
</feature>
<dbReference type="Gene3D" id="3.30.200.20">
    <property type="entry name" value="Phosphorylase Kinase, domain 1"/>
    <property type="match status" value="1"/>
</dbReference>
<dbReference type="InterPro" id="IPR000719">
    <property type="entry name" value="Prot_kinase_dom"/>
</dbReference>
<dbReference type="Gene3D" id="1.10.510.10">
    <property type="entry name" value="Transferase(Phosphotransferase) domain 1"/>
    <property type="match status" value="1"/>
</dbReference>
<dbReference type="CDD" id="cd14066">
    <property type="entry name" value="STKc_IRAK"/>
    <property type="match status" value="1"/>
</dbReference>
<evidence type="ECO:0000256" key="14">
    <source>
        <dbReference type="SAM" id="MobiDB-lite"/>
    </source>
</evidence>
<dbReference type="Pfam" id="PF07714">
    <property type="entry name" value="PK_Tyr_Ser-Thr"/>
    <property type="match status" value="1"/>
</dbReference>
<dbReference type="FunFam" id="3.30.200.20:FF:000195">
    <property type="entry name" value="G-type lectin S-receptor-like serine/threonine-protein kinase"/>
    <property type="match status" value="1"/>
</dbReference>
<evidence type="ECO:0000256" key="12">
    <source>
        <dbReference type="PROSITE-ProRule" id="PRU10141"/>
    </source>
</evidence>
<feature type="binding site" evidence="12">
    <location>
        <position position="64"/>
    </location>
    <ligand>
        <name>ATP</name>
        <dbReference type="ChEBI" id="CHEBI:30616"/>
    </ligand>
</feature>
<dbReference type="InterPro" id="IPR011009">
    <property type="entry name" value="Kinase-like_dom_sf"/>
</dbReference>
<comment type="caution">
    <text evidence="16">The sequence shown here is derived from an EMBL/GenBank/DDBJ whole genome shotgun (WGS) entry which is preliminary data.</text>
</comment>
<keyword evidence="7 12" id="KW-0067">ATP-binding</keyword>
<evidence type="ECO:0000256" key="6">
    <source>
        <dbReference type="ARBA" id="ARBA00022777"/>
    </source>
</evidence>
<dbReference type="Proteomes" id="UP001140949">
    <property type="component" value="Unassembled WGS sequence"/>
</dbReference>
<dbReference type="SUPFAM" id="SSF56112">
    <property type="entry name" value="Protein kinase-like (PK-like)"/>
    <property type="match status" value="1"/>
</dbReference>
<evidence type="ECO:0000256" key="3">
    <source>
        <dbReference type="ARBA" id="ARBA00022679"/>
    </source>
</evidence>
<dbReference type="EMBL" id="JANAVB010015000">
    <property type="protein sequence ID" value="KAJ6833442.1"/>
    <property type="molecule type" value="Genomic_DNA"/>
</dbReference>
<comment type="catalytic activity">
    <reaction evidence="10">
        <text>L-threonyl-[protein] + ATP = O-phospho-L-threonyl-[protein] + ADP + H(+)</text>
        <dbReference type="Rhea" id="RHEA:46608"/>
        <dbReference type="Rhea" id="RHEA-COMP:11060"/>
        <dbReference type="Rhea" id="RHEA-COMP:11605"/>
        <dbReference type="ChEBI" id="CHEBI:15378"/>
        <dbReference type="ChEBI" id="CHEBI:30013"/>
        <dbReference type="ChEBI" id="CHEBI:30616"/>
        <dbReference type="ChEBI" id="CHEBI:61977"/>
        <dbReference type="ChEBI" id="CHEBI:456216"/>
        <dbReference type="EC" id="2.7.11.1"/>
    </reaction>
</comment>
<dbReference type="InterPro" id="IPR017441">
    <property type="entry name" value="Protein_kinase_ATP_BS"/>
</dbReference>
<dbReference type="InterPro" id="IPR001245">
    <property type="entry name" value="Ser-Thr/Tyr_kinase_cat_dom"/>
</dbReference>
<keyword evidence="5 12" id="KW-0547">Nucleotide-binding</keyword>
<dbReference type="SMART" id="SM00220">
    <property type="entry name" value="S_TKc"/>
    <property type="match status" value="1"/>
</dbReference>
<evidence type="ECO:0000313" key="16">
    <source>
        <dbReference type="EMBL" id="KAJ6833442.1"/>
    </source>
</evidence>
<dbReference type="PROSITE" id="PS00107">
    <property type="entry name" value="PROTEIN_KINASE_ATP"/>
    <property type="match status" value="1"/>
</dbReference>
<evidence type="ECO:0000313" key="17">
    <source>
        <dbReference type="Proteomes" id="UP001140949"/>
    </source>
</evidence>
<evidence type="ECO:0000256" key="1">
    <source>
        <dbReference type="ARBA" id="ARBA00012513"/>
    </source>
</evidence>
<comment type="similarity">
    <text evidence="13">Belongs to the protein kinase superfamily.</text>
</comment>
<keyword evidence="17" id="KW-1185">Reference proteome</keyword>
<feature type="compositionally biased region" description="Polar residues" evidence="14">
    <location>
        <begin position="332"/>
        <end position="342"/>
    </location>
</feature>
<proteinExistence type="inferred from homology"/>
<gene>
    <name evidence="16" type="ORF">M6B38_339960</name>
</gene>
<accession>A0AAX6GY30</accession>
<evidence type="ECO:0000256" key="5">
    <source>
        <dbReference type="ARBA" id="ARBA00022741"/>
    </source>
</evidence>
<keyword evidence="2 13" id="KW-0723">Serine/threonine-protein kinase</keyword>
<evidence type="ECO:0000256" key="10">
    <source>
        <dbReference type="ARBA" id="ARBA00047899"/>
    </source>
</evidence>
<protein>
    <recommendedName>
        <fullName evidence="1">non-specific serine/threonine protein kinase</fullName>
        <ecNumber evidence="1">2.7.11.1</ecNumber>
    </recommendedName>
</protein>
<organism evidence="16 17">
    <name type="scientific">Iris pallida</name>
    <name type="common">Sweet iris</name>
    <dbReference type="NCBI Taxonomy" id="29817"/>
    <lineage>
        <taxon>Eukaryota</taxon>
        <taxon>Viridiplantae</taxon>
        <taxon>Streptophyta</taxon>
        <taxon>Embryophyta</taxon>
        <taxon>Tracheophyta</taxon>
        <taxon>Spermatophyta</taxon>
        <taxon>Magnoliopsida</taxon>
        <taxon>Liliopsida</taxon>
        <taxon>Asparagales</taxon>
        <taxon>Iridaceae</taxon>
        <taxon>Iridoideae</taxon>
        <taxon>Irideae</taxon>
        <taxon>Iris</taxon>
    </lineage>
</organism>
<dbReference type="PROSITE" id="PS00108">
    <property type="entry name" value="PROTEIN_KINASE_ST"/>
    <property type="match status" value="1"/>
</dbReference>
<evidence type="ECO:0000256" key="7">
    <source>
        <dbReference type="ARBA" id="ARBA00022840"/>
    </source>
</evidence>
<sequence>MHCATNISNDEPNESNEDLDIPLFDFGTIEAATDTFSTENELGVGGFGTVYKGKLGEDKEIAVKRLARTSLQGTDEFMNEVVLIAKLQNRNLVRLLGCCLQGEEKMLIYEYMPNKSLDSFLFDKGKVALLDWRTRNRIISGIARGLLYLHHDSIFRIIHRDLKASNILLDEGMNPKISDFGMARLFGGDETDFNTRKVVGTYGYMSPEYAMEGIFSLKSDVFSYGVLVLEIISGKKNRGAYAFSPYLNLVSHAWSLWNEGRILELVDEMMNNDFPLNDVLRCIKVGLLCIQVDPDDRPLMSSVIVMLGTDVASLPEPKKPGYVARTRPMVDNQDSSTSNELTVTLDGR</sequence>
<dbReference type="GO" id="GO:0005886">
    <property type="term" value="C:plasma membrane"/>
    <property type="evidence" value="ECO:0007669"/>
    <property type="project" value="TreeGrafter"/>
</dbReference>
<reference evidence="16" key="2">
    <citation type="submission" date="2023-04" db="EMBL/GenBank/DDBJ databases">
        <authorList>
            <person name="Bruccoleri R.E."/>
            <person name="Oakeley E.J."/>
            <person name="Faust A.-M."/>
            <person name="Dessus-Babus S."/>
            <person name="Altorfer M."/>
            <person name="Burckhardt D."/>
            <person name="Oertli M."/>
            <person name="Naumann U."/>
            <person name="Petersen F."/>
            <person name="Wong J."/>
        </authorList>
    </citation>
    <scope>NUCLEOTIDE SEQUENCE</scope>
    <source>
        <strain evidence="16">GSM-AAB239-AS_SAM_17_03QT</strain>
        <tissue evidence="16">Leaf</tissue>
    </source>
</reference>
<dbReference type="PANTHER" id="PTHR27002:SF1095">
    <property type="entry name" value="G-TYPE LECTIN S-RECEPTOR-LIKE SERINE_THREONINE-PROTEIN KINASE RKS1"/>
    <property type="match status" value="1"/>
</dbReference>
<dbReference type="FunFam" id="1.10.510.10:FF:000060">
    <property type="entry name" value="G-type lectin S-receptor-like serine/threonine-protein kinase"/>
    <property type="match status" value="1"/>
</dbReference>
<keyword evidence="3" id="KW-0808">Transferase</keyword>
<comment type="catalytic activity">
    <reaction evidence="11">
        <text>L-seryl-[protein] + ATP = O-phospho-L-seryl-[protein] + ADP + H(+)</text>
        <dbReference type="Rhea" id="RHEA:17989"/>
        <dbReference type="Rhea" id="RHEA-COMP:9863"/>
        <dbReference type="Rhea" id="RHEA-COMP:11604"/>
        <dbReference type="ChEBI" id="CHEBI:15378"/>
        <dbReference type="ChEBI" id="CHEBI:29999"/>
        <dbReference type="ChEBI" id="CHEBI:30616"/>
        <dbReference type="ChEBI" id="CHEBI:83421"/>
        <dbReference type="ChEBI" id="CHEBI:456216"/>
        <dbReference type="EC" id="2.7.11.1"/>
    </reaction>
</comment>
<dbReference type="AlphaFoldDB" id="A0AAX6GY30"/>
<dbReference type="InterPro" id="IPR008271">
    <property type="entry name" value="Ser/Thr_kinase_AS"/>
</dbReference>
<dbReference type="PANTHER" id="PTHR27002">
    <property type="entry name" value="RECEPTOR-LIKE SERINE/THREONINE-PROTEIN KINASE SD1-8"/>
    <property type="match status" value="1"/>
</dbReference>
<feature type="region of interest" description="Disordered" evidence="14">
    <location>
        <begin position="328"/>
        <end position="348"/>
    </location>
</feature>